<name>A0A843UNA9_COLES</name>
<accession>A0A843UNA9</accession>
<dbReference type="AlphaFoldDB" id="A0A843UNA9"/>
<reference evidence="1" key="1">
    <citation type="submission" date="2017-07" db="EMBL/GenBank/DDBJ databases">
        <title>Taro Niue Genome Assembly and Annotation.</title>
        <authorList>
            <person name="Atibalentja N."/>
            <person name="Keating K."/>
            <person name="Fields C.J."/>
        </authorList>
    </citation>
    <scope>NUCLEOTIDE SEQUENCE</scope>
    <source>
        <strain evidence="1">Niue_2</strain>
        <tissue evidence="1">Leaf</tissue>
    </source>
</reference>
<organism evidence="1 2">
    <name type="scientific">Colocasia esculenta</name>
    <name type="common">Wild taro</name>
    <name type="synonym">Arum esculentum</name>
    <dbReference type="NCBI Taxonomy" id="4460"/>
    <lineage>
        <taxon>Eukaryota</taxon>
        <taxon>Viridiplantae</taxon>
        <taxon>Streptophyta</taxon>
        <taxon>Embryophyta</taxon>
        <taxon>Tracheophyta</taxon>
        <taxon>Spermatophyta</taxon>
        <taxon>Magnoliopsida</taxon>
        <taxon>Liliopsida</taxon>
        <taxon>Araceae</taxon>
        <taxon>Aroideae</taxon>
        <taxon>Colocasieae</taxon>
        <taxon>Colocasia</taxon>
    </lineage>
</organism>
<evidence type="ECO:0000313" key="2">
    <source>
        <dbReference type="Proteomes" id="UP000652761"/>
    </source>
</evidence>
<gene>
    <name evidence="1" type="ORF">Taro_016368</name>
</gene>
<evidence type="ECO:0000313" key="1">
    <source>
        <dbReference type="EMBL" id="MQL83857.1"/>
    </source>
</evidence>
<dbReference type="Proteomes" id="UP000652761">
    <property type="component" value="Unassembled WGS sequence"/>
</dbReference>
<dbReference type="EMBL" id="NMUH01000723">
    <property type="protein sequence ID" value="MQL83857.1"/>
    <property type="molecule type" value="Genomic_DNA"/>
</dbReference>
<comment type="caution">
    <text evidence="1">The sequence shown here is derived from an EMBL/GenBank/DDBJ whole genome shotgun (WGS) entry which is preliminary data.</text>
</comment>
<sequence>MLCQAMGRMLWRPWWKFRRFWLPVARAVREPRGDGIRSVGVLATRRYPRFLGEPGTCVVLGVCPGTVCTVEVCVVFLDTLTPVARAGVPKGDRLGPAAVWSAGVVLVGLHCSLVCGCGVVVGPFICDCETERWFLCCVVRVGYWHHEPVVRSHVVASLLSDSCFATGVVLCVEVALCFVEVSWTNGPRNETGSLGSDLPVRLVVEVFLLKGRLVVLSKSCYFPFTFRGLRVELRLDDHKLMEMLESTTFRLHIPLERLIFLVLGGRCLGAVDRHMLSRAVIF</sequence>
<protein>
    <submittedName>
        <fullName evidence="1">Uncharacterized protein</fullName>
    </submittedName>
</protein>
<keyword evidence="2" id="KW-1185">Reference proteome</keyword>
<proteinExistence type="predicted"/>